<reference evidence="1 2" key="1">
    <citation type="submission" date="2017-11" db="EMBL/GenBank/DDBJ databases">
        <title>Comparative genomics of Botrytis spp.</title>
        <authorList>
            <person name="Valero-Jimenez C.A."/>
            <person name="Tapia P."/>
            <person name="Veloso J."/>
            <person name="Silva-Moreno E."/>
            <person name="Staats M."/>
            <person name="Valdes J.H."/>
            <person name="Van Kan J.A.L."/>
        </authorList>
    </citation>
    <scope>NUCLEOTIDE SEQUENCE [LARGE SCALE GENOMIC DNA]</scope>
    <source>
        <strain evidence="1 2">MUCL2830</strain>
    </source>
</reference>
<dbReference type="Proteomes" id="UP000297299">
    <property type="component" value="Unassembled WGS sequence"/>
</dbReference>
<dbReference type="OrthoDB" id="3510233at2759"/>
<evidence type="ECO:0000313" key="2">
    <source>
        <dbReference type="Proteomes" id="UP000297299"/>
    </source>
</evidence>
<dbReference type="STRING" id="38488.A0A4Y8CM19"/>
<proteinExistence type="predicted"/>
<sequence>MLGLWGAHIGHYCPTTGNQMTDIRLEERFTDLFDLASWSYGLVTGKGALAVLEGFEGEPNEMEEERRMRVAAKEFPVLGEEMLGAVVGKCWRGEYASSMEAVDELKTFLEQMDFECEGNGDLVDFDNAPYEYLKMFDNPYLTSDA</sequence>
<gene>
    <name evidence="1" type="ORF">BOTCAL_0478g00080</name>
</gene>
<dbReference type="AlphaFoldDB" id="A0A4Y8CM19"/>
<dbReference type="EMBL" id="PHWZ01000477">
    <property type="protein sequence ID" value="TEY38755.1"/>
    <property type="molecule type" value="Genomic_DNA"/>
</dbReference>
<name>A0A4Y8CM19_9HELO</name>
<protein>
    <submittedName>
        <fullName evidence="1">Uncharacterized protein</fullName>
    </submittedName>
</protein>
<evidence type="ECO:0000313" key="1">
    <source>
        <dbReference type="EMBL" id="TEY38755.1"/>
    </source>
</evidence>
<accession>A0A4Y8CM19</accession>
<keyword evidence="2" id="KW-1185">Reference proteome</keyword>
<comment type="caution">
    <text evidence="1">The sequence shown here is derived from an EMBL/GenBank/DDBJ whole genome shotgun (WGS) entry which is preliminary data.</text>
</comment>
<organism evidence="1 2">
    <name type="scientific">Botryotinia calthae</name>
    <dbReference type="NCBI Taxonomy" id="38488"/>
    <lineage>
        <taxon>Eukaryota</taxon>
        <taxon>Fungi</taxon>
        <taxon>Dikarya</taxon>
        <taxon>Ascomycota</taxon>
        <taxon>Pezizomycotina</taxon>
        <taxon>Leotiomycetes</taxon>
        <taxon>Helotiales</taxon>
        <taxon>Sclerotiniaceae</taxon>
        <taxon>Botryotinia</taxon>
    </lineage>
</organism>